<proteinExistence type="predicted"/>
<comment type="caution">
    <text evidence="2">The sequence shown here is derived from an EMBL/GenBank/DDBJ whole genome shotgun (WGS) entry which is preliminary data.</text>
</comment>
<keyword evidence="3" id="KW-1185">Reference proteome</keyword>
<dbReference type="Proteomes" id="UP001237642">
    <property type="component" value="Unassembled WGS sequence"/>
</dbReference>
<sequence length="174" mass="19365">MNSIKHDSTSDLDCSGTESKAEINEETNTELQMIRVPRSGHNEGNAFIEASEVVKHNDNATKIIGVANEFSAVSNSLNAKTEDPTNGTASHVDWSSVLHEFCRKQKKKTATNLVECSSLEGQTREEEKVDIKESARESRLLSQVARQVGDNFLSRISFFVILGIRTKNCFRMSE</sequence>
<evidence type="ECO:0000313" key="2">
    <source>
        <dbReference type="EMBL" id="KAK1383720.1"/>
    </source>
</evidence>
<protein>
    <submittedName>
        <fullName evidence="2">Uncharacterized protein</fullName>
    </submittedName>
</protein>
<evidence type="ECO:0000256" key="1">
    <source>
        <dbReference type="SAM" id="MobiDB-lite"/>
    </source>
</evidence>
<reference evidence="2" key="2">
    <citation type="submission" date="2023-05" db="EMBL/GenBank/DDBJ databases">
        <authorList>
            <person name="Schelkunov M.I."/>
        </authorList>
    </citation>
    <scope>NUCLEOTIDE SEQUENCE</scope>
    <source>
        <strain evidence="2">Hsosn_3</strain>
        <tissue evidence="2">Leaf</tissue>
    </source>
</reference>
<gene>
    <name evidence="2" type="ORF">POM88_021455</name>
</gene>
<feature type="region of interest" description="Disordered" evidence="1">
    <location>
        <begin position="1"/>
        <end position="30"/>
    </location>
</feature>
<accession>A0AAD8IDK0</accession>
<dbReference type="AlphaFoldDB" id="A0AAD8IDK0"/>
<name>A0AAD8IDK0_9APIA</name>
<organism evidence="2 3">
    <name type="scientific">Heracleum sosnowskyi</name>
    <dbReference type="NCBI Taxonomy" id="360622"/>
    <lineage>
        <taxon>Eukaryota</taxon>
        <taxon>Viridiplantae</taxon>
        <taxon>Streptophyta</taxon>
        <taxon>Embryophyta</taxon>
        <taxon>Tracheophyta</taxon>
        <taxon>Spermatophyta</taxon>
        <taxon>Magnoliopsida</taxon>
        <taxon>eudicotyledons</taxon>
        <taxon>Gunneridae</taxon>
        <taxon>Pentapetalae</taxon>
        <taxon>asterids</taxon>
        <taxon>campanulids</taxon>
        <taxon>Apiales</taxon>
        <taxon>Apiaceae</taxon>
        <taxon>Apioideae</taxon>
        <taxon>apioid superclade</taxon>
        <taxon>Tordylieae</taxon>
        <taxon>Tordyliinae</taxon>
        <taxon>Heracleum</taxon>
    </lineage>
</organism>
<evidence type="ECO:0000313" key="3">
    <source>
        <dbReference type="Proteomes" id="UP001237642"/>
    </source>
</evidence>
<dbReference type="EMBL" id="JAUIZM010000005">
    <property type="protein sequence ID" value="KAK1383720.1"/>
    <property type="molecule type" value="Genomic_DNA"/>
</dbReference>
<reference evidence="2" key="1">
    <citation type="submission" date="2023-02" db="EMBL/GenBank/DDBJ databases">
        <title>Genome of toxic invasive species Heracleum sosnowskyi carries increased number of genes despite the absence of recent whole-genome duplications.</title>
        <authorList>
            <person name="Schelkunov M."/>
            <person name="Shtratnikova V."/>
            <person name="Makarenko M."/>
            <person name="Klepikova A."/>
            <person name="Omelchenko D."/>
            <person name="Novikova G."/>
            <person name="Obukhova E."/>
            <person name="Bogdanov V."/>
            <person name="Penin A."/>
            <person name="Logacheva M."/>
        </authorList>
    </citation>
    <scope>NUCLEOTIDE SEQUENCE</scope>
    <source>
        <strain evidence="2">Hsosn_3</strain>
        <tissue evidence="2">Leaf</tissue>
    </source>
</reference>